<evidence type="ECO:0000313" key="2">
    <source>
        <dbReference type="Proteomes" id="UP000248745"/>
    </source>
</evidence>
<dbReference type="OrthoDB" id="9800461at2"/>
<name>A0A2W2AZL4_9BACT</name>
<organism evidence="1 2">
    <name type="scientific">Taibaiella soli</name>
    <dbReference type="NCBI Taxonomy" id="1649169"/>
    <lineage>
        <taxon>Bacteria</taxon>
        <taxon>Pseudomonadati</taxon>
        <taxon>Bacteroidota</taxon>
        <taxon>Chitinophagia</taxon>
        <taxon>Chitinophagales</taxon>
        <taxon>Chitinophagaceae</taxon>
        <taxon>Taibaiella</taxon>
    </lineage>
</organism>
<dbReference type="EMBL" id="QKTW01000012">
    <property type="protein sequence ID" value="PZF73474.1"/>
    <property type="molecule type" value="Genomic_DNA"/>
</dbReference>
<dbReference type="AlphaFoldDB" id="A0A2W2AZL4"/>
<protein>
    <recommendedName>
        <fullName evidence="3">YdeI/OmpD-associated family protein</fullName>
    </recommendedName>
</protein>
<gene>
    <name evidence="1" type="ORF">DN068_08030</name>
</gene>
<comment type="caution">
    <text evidence="1">The sequence shown here is derived from an EMBL/GenBank/DDBJ whole genome shotgun (WGS) entry which is preliminary data.</text>
</comment>
<accession>A0A2W2AZL4</accession>
<dbReference type="RefSeq" id="WP_110998393.1">
    <property type="nucleotide sequence ID" value="NZ_QKTW01000012.1"/>
</dbReference>
<evidence type="ECO:0008006" key="3">
    <source>
        <dbReference type="Google" id="ProtNLM"/>
    </source>
</evidence>
<evidence type="ECO:0000313" key="1">
    <source>
        <dbReference type="EMBL" id="PZF73474.1"/>
    </source>
</evidence>
<dbReference type="Proteomes" id="UP000248745">
    <property type="component" value="Unassembled WGS sequence"/>
</dbReference>
<reference evidence="1 2" key="1">
    <citation type="submission" date="2018-06" db="EMBL/GenBank/DDBJ databases">
        <title>Mucibacter soli gen. nov., sp. nov., a new member of the family Chitinophagaceae producing mucin.</title>
        <authorList>
            <person name="Kim M.-K."/>
            <person name="Park S."/>
            <person name="Kim T.-S."/>
            <person name="Joung Y."/>
            <person name="Han J.-H."/>
            <person name="Kim S.B."/>
        </authorList>
    </citation>
    <scope>NUCLEOTIDE SEQUENCE [LARGE SCALE GENOMIC DNA]</scope>
    <source>
        <strain evidence="1 2">R1-15</strain>
    </source>
</reference>
<proteinExistence type="predicted"/>
<sequence length="215" mass="24742">MSTTAKLKLNAEKPFWLLNAPEGTTFIFEDFNFKTKIGAKDQITQIVVFVYNSIDLAEYMNRLTGHLADDVLLWLAYPKKSSKIKSDLERDKFMEMVPGFEPVSLVAVDDQWSAMRFRKEGMIKNPVRAVPMEGRQTKGIDYVNRTATLPDDALNAMKSHSGLAAFFDTLAFTHKKEYVEAIEDAKKPETRQKRIDTMIVKLLDMRRQKELKKKN</sequence>
<dbReference type="Pfam" id="PF13376">
    <property type="entry name" value="OmdA"/>
    <property type="match status" value="1"/>
</dbReference>
<keyword evidence="2" id="KW-1185">Reference proteome</keyword>